<dbReference type="Proteomes" id="UP000001554">
    <property type="component" value="Chromosome 10"/>
</dbReference>
<comment type="function">
    <text evidence="9">Involved in the lipid remodeling steps of GPI-anchor maturation.</text>
</comment>
<evidence type="ECO:0000256" key="3">
    <source>
        <dbReference type="ARBA" id="ARBA00022502"/>
    </source>
</evidence>
<feature type="transmembrane region" description="Helical" evidence="9">
    <location>
        <begin position="174"/>
        <end position="196"/>
    </location>
</feature>
<proteinExistence type="inferred from homology"/>
<dbReference type="OMA" id="WNIWDIE"/>
<gene>
    <name evidence="11" type="primary">LOC118425052</name>
</gene>
<dbReference type="GO" id="GO:0006506">
    <property type="term" value="P:GPI anchor biosynthetic process"/>
    <property type="evidence" value="ECO:0000318"/>
    <property type="project" value="GO_Central"/>
</dbReference>
<dbReference type="PANTHER" id="PTHR13148:SF0">
    <property type="entry name" value="POST-GPI ATTACHMENT TO PROTEINS FACTOR 3"/>
    <property type="match status" value="1"/>
</dbReference>
<dbReference type="GO" id="GO:0005789">
    <property type="term" value="C:endoplasmic reticulum membrane"/>
    <property type="evidence" value="ECO:0000318"/>
    <property type="project" value="GO_Central"/>
</dbReference>
<protein>
    <recommendedName>
        <fullName evidence="9">Post-GPI attachment to proteins factor 3</fullName>
    </recommendedName>
</protein>
<evidence type="ECO:0000313" key="10">
    <source>
        <dbReference type="Proteomes" id="UP000001554"/>
    </source>
</evidence>
<dbReference type="PANTHER" id="PTHR13148">
    <property type="entry name" value="PER1-RELATED"/>
    <property type="match status" value="1"/>
</dbReference>
<evidence type="ECO:0000256" key="4">
    <source>
        <dbReference type="ARBA" id="ARBA00022692"/>
    </source>
</evidence>
<evidence type="ECO:0000256" key="8">
    <source>
        <dbReference type="ARBA" id="ARBA00093305"/>
    </source>
</evidence>
<comment type="similarity">
    <text evidence="2 9">Belongs to the PGAP3 family.</text>
</comment>
<comment type="caution">
    <text evidence="9">Lacks conserved residue(s) required for the propagation of feature annotation.</text>
</comment>
<keyword evidence="6 9" id="KW-1133">Transmembrane helix</keyword>
<feature type="transmembrane region" description="Helical" evidence="9">
    <location>
        <begin position="120"/>
        <end position="137"/>
    </location>
</feature>
<keyword evidence="4 9" id="KW-0812">Transmembrane</keyword>
<keyword evidence="3 9" id="KW-0337">GPI-anchor biosynthesis</keyword>
<dbReference type="AlphaFoldDB" id="A0A9J7N511"/>
<reference evidence="11" key="2">
    <citation type="submission" date="2025-08" db="UniProtKB">
        <authorList>
            <consortium name="RefSeq"/>
        </authorList>
    </citation>
    <scope>IDENTIFICATION</scope>
    <source>
        <strain evidence="11">S238N-H82</strain>
        <tissue evidence="11">Testes</tissue>
    </source>
</reference>
<reference evidence="10" key="1">
    <citation type="journal article" date="2020" name="Nat. Ecol. Evol.">
        <title>Deeply conserved synteny resolves early events in vertebrate evolution.</title>
        <authorList>
            <person name="Simakov O."/>
            <person name="Marletaz F."/>
            <person name="Yue J.X."/>
            <person name="O'Connell B."/>
            <person name="Jenkins J."/>
            <person name="Brandt A."/>
            <person name="Calef R."/>
            <person name="Tung C.H."/>
            <person name="Huang T.K."/>
            <person name="Schmutz J."/>
            <person name="Satoh N."/>
            <person name="Yu J.K."/>
            <person name="Putnam N.H."/>
            <person name="Green R.E."/>
            <person name="Rokhsar D.S."/>
        </authorList>
    </citation>
    <scope>NUCLEOTIDE SEQUENCE [LARGE SCALE GENOMIC DNA]</scope>
    <source>
        <strain evidence="10">S238N-H82</strain>
    </source>
</reference>
<keyword evidence="7 9" id="KW-0472">Membrane</keyword>
<dbReference type="GO" id="GO:0000139">
    <property type="term" value="C:Golgi membrane"/>
    <property type="evidence" value="ECO:0007669"/>
    <property type="project" value="UniProtKB-SubCell"/>
</dbReference>
<keyword evidence="10" id="KW-1185">Reference proteome</keyword>
<feature type="transmembrane region" description="Helical" evidence="9">
    <location>
        <begin position="59"/>
        <end position="78"/>
    </location>
</feature>
<evidence type="ECO:0000256" key="2">
    <source>
        <dbReference type="ARBA" id="ARBA00006387"/>
    </source>
</evidence>
<feature type="transmembrane region" description="Helical" evidence="9">
    <location>
        <begin position="90"/>
        <end position="108"/>
    </location>
</feature>
<keyword evidence="5" id="KW-0732">Signal</keyword>
<evidence type="ECO:0000256" key="7">
    <source>
        <dbReference type="ARBA" id="ARBA00023136"/>
    </source>
</evidence>
<evidence type="ECO:0000256" key="6">
    <source>
        <dbReference type="ARBA" id="ARBA00022989"/>
    </source>
</evidence>
<dbReference type="Pfam" id="PF04080">
    <property type="entry name" value="Per1"/>
    <property type="match status" value="1"/>
</dbReference>
<accession>A0A9J7N511</accession>
<evidence type="ECO:0000256" key="5">
    <source>
        <dbReference type="ARBA" id="ARBA00022729"/>
    </source>
</evidence>
<dbReference type="GO" id="GO:0016788">
    <property type="term" value="F:hydrolase activity, acting on ester bonds"/>
    <property type="evidence" value="ECO:0000318"/>
    <property type="project" value="GO_Central"/>
</dbReference>
<comment type="subcellular location">
    <subcellularLocation>
        <location evidence="1">Endomembrane system</location>
        <topology evidence="1">Multi-pass membrane protein</topology>
    </subcellularLocation>
    <subcellularLocation>
        <location evidence="9">Golgi apparatus membrane</location>
        <topology evidence="9">Multi-pass membrane protein</topology>
    </subcellularLocation>
</comment>
<keyword evidence="9" id="KW-0333">Golgi apparatus</keyword>
<feature type="transmembrane region" description="Helical" evidence="9">
    <location>
        <begin position="149"/>
        <end position="168"/>
    </location>
</feature>
<dbReference type="InterPro" id="IPR007217">
    <property type="entry name" value="Per1-like"/>
</dbReference>
<dbReference type="KEGG" id="bfo:118425052"/>
<name>A0A9J7N511_BRAFL</name>
<comment type="function">
    <text evidence="8">Involved in the fatty acid remodeling steps of GPI-anchor maturation where the unsaturated acyl chain at sn-2 of inositol phosphate is replaced by a saturated stearoyl chain. May catalyze the first step of the fatty acid remodeling, by removing the unsaturated acyl chain at sn-2 of inositol phosphate, generating a lyso-GPI intermediate. The fatty acid remodeling steps is critical for the integration of GPI-APs into lipid rafts.</text>
</comment>
<dbReference type="RefSeq" id="XP_035689761.1">
    <property type="nucleotide sequence ID" value="XM_035833868.1"/>
</dbReference>
<evidence type="ECO:0000256" key="1">
    <source>
        <dbReference type="ARBA" id="ARBA00004127"/>
    </source>
</evidence>
<dbReference type="GeneID" id="118425052"/>
<evidence type="ECO:0000256" key="9">
    <source>
        <dbReference type="RuleBase" id="RU365066"/>
    </source>
</evidence>
<dbReference type="OrthoDB" id="419770at2759"/>
<sequence>MHEQPAYMSLLGWRCEEECRYGCMWRTVEEIQLSDPRGEIPQFYGKWPFVRVLGIQEPASVLFSILNGLGHVVMIGVFRKRVPSHAKMYSVVHWLAAVSINAWFWSAVFHARDFSWTEKMDYFCATSLVVFQLFMFFTRSRFNGFEESAIFGTLLAVLFSTHVFYMAFVKFDYGYNMVANVTVGQLNAFCWLGFAFTNVQQRRYMWKIIATILSINCLLLLELGDFPPIWWTFDAHSLWHAGTVPVVPLCYSFFIDESLYLLREAEDTAV</sequence>
<feature type="transmembrane region" description="Helical" evidence="9">
    <location>
        <begin position="208"/>
        <end position="231"/>
    </location>
</feature>
<organism evidence="10 11">
    <name type="scientific">Branchiostoma floridae</name>
    <name type="common">Florida lancelet</name>
    <name type="synonym">Amphioxus</name>
    <dbReference type="NCBI Taxonomy" id="7739"/>
    <lineage>
        <taxon>Eukaryota</taxon>
        <taxon>Metazoa</taxon>
        <taxon>Chordata</taxon>
        <taxon>Cephalochordata</taxon>
        <taxon>Leptocardii</taxon>
        <taxon>Amphioxiformes</taxon>
        <taxon>Branchiostomatidae</taxon>
        <taxon>Branchiostoma</taxon>
    </lineage>
</organism>
<evidence type="ECO:0000313" key="11">
    <source>
        <dbReference type="RefSeq" id="XP_035689761.1"/>
    </source>
</evidence>